<feature type="chain" id="PRO_5038369406" description="Secreted protein" evidence="1">
    <location>
        <begin position="26"/>
        <end position="178"/>
    </location>
</feature>
<proteinExistence type="predicted"/>
<sequence length="178" mass="18603">MQPSGRVRRFNLLAMRGLKRGAAVAATAVMMSALPAVGIGAATAAPGDGRVPLSPIQRNCDHQVRSYFAPSGTATAYAIVNATGSTVTADITMATADRNTAYQVKLIQTPRSAAAPCNPGDPGVTTGVLHTDYAGGGQLRLTGDRMPDSTGLWVEISRPAPHSLVPMEYYTSDVISRF</sequence>
<dbReference type="EMBL" id="BCTB01000012">
    <property type="protein sequence ID" value="GAT15107.1"/>
    <property type="molecule type" value="Genomic_DNA"/>
</dbReference>
<feature type="signal peptide" evidence="1">
    <location>
        <begin position="1"/>
        <end position="25"/>
    </location>
</feature>
<evidence type="ECO:0008006" key="4">
    <source>
        <dbReference type="Google" id="ProtNLM"/>
    </source>
</evidence>
<accession>A0A100XEI3</accession>
<evidence type="ECO:0000313" key="3">
    <source>
        <dbReference type="Proteomes" id="UP000069654"/>
    </source>
</evidence>
<organism evidence="2 3">
    <name type="scientific">Mycolicibacterium thermoresistibile</name>
    <name type="common">Mycobacterium thermoresistibile</name>
    <dbReference type="NCBI Taxonomy" id="1797"/>
    <lineage>
        <taxon>Bacteria</taxon>
        <taxon>Bacillati</taxon>
        <taxon>Actinomycetota</taxon>
        <taxon>Actinomycetes</taxon>
        <taxon>Mycobacteriales</taxon>
        <taxon>Mycobacteriaceae</taxon>
        <taxon>Mycolicibacterium</taxon>
    </lineage>
</organism>
<evidence type="ECO:0000256" key="1">
    <source>
        <dbReference type="SAM" id="SignalP"/>
    </source>
</evidence>
<evidence type="ECO:0000313" key="2">
    <source>
        <dbReference type="EMBL" id="GAT15107.1"/>
    </source>
</evidence>
<protein>
    <recommendedName>
        <fullName evidence="4">Secreted protein</fullName>
    </recommendedName>
</protein>
<name>A0A100XEI3_MYCTH</name>
<gene>
    <name evidence="2" type="ORF">RMCT_2077</name>
</gene>
<comment type="caution">
    <text evidence="2">The sequence shown here is derived from an EMBL/GenBank/DDBJ whole genome shotgun (WGS) entry which is preliminary data.</text>
</comment>
<keyword evidence="1" id="KW-0732">Signal</keyword>
<reference evidence="3" key="2">
    <citation type="submission" date="2016-02" db="EMBL/GenBank/DDBJ databases">
        <title>Draft genome sequence of five rapidly growing Mycobacterium species.</title>
        <authorList>
            <person name="Katahira K."/>
            <person name="Gotou Y."/>
            <person name="Iida K."/>
            <person name="Ogura Y."/>
            <person name="Hayashi T."/>
        </authorList>
    </citation>
    <scope>NUCLEOTIDE SEQUENCE [LARGE SCALE GENOMIC DNA]</scope>
    <source>
        <strain evidence="3">JCM6362</strain>
    </source>
</reference>
<dbReference type="Proteomes" id="UP000069654">
    <property type="component" value="Unassembled WGS sequence"/>
</dbReference>
<dbReference type="STRING" id="1797.RMCT_2077"/>
<dbReference type="AlphaFoldDB" id="A0A100XEI3"/>
<reference evidence="2 3" key="1">
    <citation type="journal article" date="2016" name="Genome Announc.">
        <title>Draft Genome Sequences of Five Rapidly Growing Mycobacterium Species, M. thermoresistibile, M. fortuitum subsp. acetamidolyticum, M. canariasense, M. brisbanense, and M. novocastrense.</title>
        <authorList>
            <person name="Katahira K."/>
            <person name="Ogura Y."/>
            <person name="Gotoh Y."/>
            <person name="Hayashi T."/>
        </authorList>
    </citation>
    <scope>NUCLEOTIDE SEQUENCE [LARGE SCALE GENOMIC DNA]</scope>
    <source>
        <strain evidence="2 3">JCM6362</strain>
    </source>
</reference>